<comment type="caution">
    <text evidence="2">The sequence shown here is derived from an EMBL/GenBank/DDBJ whole genome shotgun (WGS) entry which is preliminary data.</text>
</comment>
<dbReference type="RefSeq" id="WP_226748046.1">
    <property type="nucleotide sequence ID" value="NZ_JAJATZ010000003.1"/>
</dbReference>
<organism evidence="2 3">
    <name type="scientific">Loktanella gaetbuli</name>
    <dbReference type="NCBI Taxonomy" id="2881335"/>
    <lineage>
        <taxon>Bacteria</taxon>
        <taxon>Pseudomonadati</taxon>
        <taxon>Pseudomonadota</taxon>
        <taxon>Alphaproteobacteria</taxon>
        <taxon>Rhodobacterales</taxon>
        <taxon>Roseobacteraceae</taxon>
        <taxon>Loktanella</taxon>
    </lineage>
</organism>
<dbReference type="InterPro" id="IPR029044">
    <property type="entry name" value="Nucleotide-diphossugar_trans"/>
</dbReference>
<sequence length="411" mass="44703">MLPASVVVVSHGRPDALRRCLTGLAQIDYPDVEVIVVADATSAPAVMSSGLADVIRLVRFDTPNISAARNAGVAQSTGDLIAFIDDDAVPEPRWLSHLLAPLQDGSVTVAGGFVRGRNGISFQWRGRMVFGDGQAVPLPVKGDRPVLVQGSVGRAAKTEGTNMAVRRDALMALGGFDPAFEFYLDETDVNLRLAARGAVTALVPLAQVHHGYAASPRRTAGRVPRNLFQIGASLAVFLRKHGPTRNPSRVLHRAEQRRRLLGHMVAGHMMPGDVRRILATFDAGWAAGMTRPLGQIALVEGPRDRLRFPTTVRPHDVMSGRFWQASRLRDEARARVSGGAVVTLYLFSFSGLFHRVRFTDAGVWEQSGGQFGRSDRDAPILTFVTARARSLREAQRVHDLRVPQVQKSNVN</sequence>
<dbReference type="InterPro" id="IPR001173">
    <property type="entry name" value="Glyco_trans_2-like"/>
</dbReference>
<evidence type="ECO:0000313" key="2">
    <source>
        <dbReference type="EMBL" id="MCB5199265.1"/>
    </source>
</evidence>
<gene>
    <name evidence="2" type="ORF">LGQ03_08425</name>
</gene>
<protein>
    <submittedName>
        <fullName evidence="2">Glycosyltransferase family 2 protein</fullName>
    </submittedName>
</protein>
<evidence type="ECO:0000259" key="1">
    <source>
        <dbReference type="Pfam" id="PF00535"/>
    </source>
</evidence>
<reference evidence="2" key="1">
    <citation type="submission" date="2021-10" db="EMBL/GenBank/DDBJ databases">
        <title>Loktanella gaetbuli sp. nov., isolated from a tidal flat.</title>
        <authorList>
            <person name="Park S."/>
            <person name="Yoon J.-H."/>
        </authorList>
    </citation>
    <scope>NUCLEOTIDE SEQUENCE</scope>
    <source>
        <strain evidence="2">TSTF-M6</strain>
    </source>
</reference>
<dbReference type="Pfam" id="PF00535">
    <property type="entry name" value="Glycos_transf_2"/>
    <property type="match status" value="1"/>
</dbReference>
<proteinExistence type="predicted"/>
<dbReference type="SUPFAM" id="SSF53448">
    <property type="entry name" value="Nucleotide-diphospho-sugar transferases"/>
    <property type="match status" value="1"/>
</dbReference>
<evidence type="ECO:0000313" key="3">
    <source>
        <dbReference type="Proteomes" id="UP001138961"/>
    </source>
</evidence>
<dbReference type="PANTHER" id="PTHR43685">
    <property type="entry name" value="GLYCOSYLTRANSFERASE"/>
    <property type="match status" value="1"/>
</dbReference>
<dbReference type="PANTHER" id="PTHR43685:SF3">
    <property type="entry name" value="SLR2126 PROTEIN"/>
    <property type="match status" value="1"/>
</dbReference>
<feature type="domain" description="Glycosyltransferase 2-like" evidence="1">
    <location>
        <begin position="5"/>
        <end position="129"/>
    </location>
</feature>
<dbReference type="Gene3D" id="3.90.550.10">
    <property type="entry name" value="Spore Coat Polysaccharide Biosynthesis Protein SpsA, Chain A"/>
    <property type="match status" value="1"/>
</dbReference>
<name>A0ABS8BU54_9RHOB</name>
<keyword evidence="3" id="KW-1185">Reference proteome</keyword>
<dbReference type="Proteomes" id="UP001138961">
    <property type="component" value="Unassembled WGS sequence"/>
</dbReference>
<dbReference type="EMBL" id="JAJATZ010000003">
    <property type="protein sequence ID" value="MCB5199265.1"/>
    <property type="molecule type" value="Genomic_DNA"/>
</dbReference>
<accession>A0ABS8BU54</accession>
<dbReference type="InterPro" id="IPR050834">
    <property type="entry name" value="Glycosyltransf_2"/>
</dbReference>